<accession>A0A0P1FN73</accession>
<name>A0A0P1FN73_9RHOB</name>
<evidence type="ECO:0000313" key="1">
    <source>
        <dbReference type="EMBL" id="CUH62117.1"/>
    </source>
</evidence>
<dbReference type="Gene3D" id="3.30.2270.10">
    <property type="entry name" value="Folate-binding superfamily"/>
    <property type="match status" value="1"/>
</dbReference>
<dbReference type="Proteomes" id="UP000051298">
    <property type="component" value="Unassembled WGS sequence"/>
</dbReference>
<dbReference type="STRING" id="266809.PM03_02520"/>
<dbReference type="RefSeq" id="WP_038004743.1">
    <property type="nucleotide sequence ID" value="NZ_CP107618.1"/>
</dbReference>
<dbReference type="AlphaFoldDB" id="A0A0P1FN73"/>
<dbReference type="InterPro" id="IPR038561">
    <property type="entry name" value="SoxD_sf"/>
</dbReference>
<organism evidence="1 2">
    <name type="scientific">Thalassobacter stenotrophicus</name>
    <dbReference type="NCBI Taxonomy" id="266809"/>
    <lineage>
        <taxon>Bacteria</taxon>
        <taxon>Pseudomonadati</taxon>
        <taxon>Pseudomonadota</taxon>
        <taxon>Alphaproteobacteria</taxon>
        <taxon>Rhodobacterales</taxon>
        <taxon>Roseobacteraceae</taxon>
        <taxon>Thalassobacter</taxon>
    </lineage>
</organism>
<dbReference type="EMBL" id="CYRX01000033">
    <property type="protein sequence ID" value="CUH62117.1"/>
    <property type="molecule type" value="Genomic_DNA"/>
</dbReference>
<dbReference type="eggNOG" id="COG4311">
    <property type="taxonomic scope" value="Bacteria"/>
</dbReference>
<dbReference type="GO" id="GO:0046653">
    <property type="term" value="P:tetrahydrofolate metabolic process"/>
    <property type="evidence" value="ECO:0007669"/>
    <property type="project" value="InterPro"/>
</dbReference>
<protein>
    <submittedName>
        <fullName evidence="1">Sarcosine oxidase, delta subunit family</fullName>
    </submittedName>
</protein>
<dbReference type="GO" id="GO:0008115">
    <property type="term" value="F:sarcosine oxidase activity"/>
    <property type="evidence" value="ECO:0007669"/>
    <property type="project" value="InterPro"/>
</dbReference>
<proteinExistence type="predicted"/>
<dbReference type="InterPro" id="IPR006279">
    <property type="entry name" value="SoxD"/>
</dbReference>
<dbReference type="Pfam" id="PF04267">
    <property type="entry name" value="SoxD"/>
    <property type="match status" value="1"/>
</dbReference>
<gene>
    <name evidence="1" type="ORF">THS5294_03431</name>
</gene>
<sequence length="91" mass="10507">MRITCPLCGDRDRREFYYMGHETYLNRPAADAPLPEWDAYLHLRDNPAGDTQELWQHEAGCGAWVVVTRNTVTHEVKGSELAETYPREART</sequence>
<evidence type="ECO:0000313" key="2">
    <source>
        <dbReference type="Proteomes" id="UP000051298"/>
    </source>
</evidence>
<reference evidence="1 2" key="1">
    <citation type="submission" date="2015-09" db="EMBL/GenBank/DDBJ databases">
        <authorList>
            <consortium name="Swine Surveillance"/>
        </authorList>
    </citation>
    <scope>NUCLEOTIDE SEQUENCE [LARGE SCALE GENOMIC DNA]</scope>
    <source>
        <strain evidence="1 2">CECT 5294</strain>
    </source>
</reference>